<keyword evidence="2" id="KW-1185">Reference proteome</keyword>
<protein>
    <submittedName>
        <fullName evidence="1">Uncharacterized protein</fullName>
    </submittedName>
</protein>
<accession>A0ABD2VSV0</accession>
<reference evidence="1 2" key="1">
    <citation type="journal article" date="2024" name="bioRxiv">
        <title>A reference genome for Trichogramma kaykai: A tiny desert-dwelling parasitoid wasp with competing sex-ratio distorters.</title>
        <authorList>
            <person name="Culotta J."/>
            <person name="Lindsey A.R."/>
        </authorList>
    </citation>
    <scope>NUCLEOTIDE SEQUENCE [LARGE SCALE GENOMIC DNA]</scope>
    <source>
        <strain evidence="1 2">KSX58</strain>
    </source>
</reference>
<comment type="caution">
    <text evidence="1">The sequence shown here is derived from an EMBL/GenBank/DDBJ whole genome shotgun (WGS) entry which is preliminary data.</text>
</comment>
<gene>
    <name evidence="1" type="ORF">TKK_020168</name>
</gene>
<dbReference type="EMBL" id="JBJJXI010000181">
    <property type="protein sequence ID" value="KAL3383794.1"/>
    <property type="molecule type" value="Genomic_DNA"/>
</dbReference>
<dbReference type="AlphaFoldDB" id="A0ABD2VSV0"/>
<organism evidence="1 2">
    <name type="scientific">Trichogramma kaykai</name>
    <dbReference type="NCBI Taxonomy" id="54128"/>
    <lineage>
        <taxon>Eukaryota</taxon>
        <taxon>Metazoa</taxon>
        <taxon>Ecdysozoa</taxon>
        <taxon>Arthropoda</taxon>
        <taxon>Hexapoda</taxon>
        <taxon>Insecta</taxon>
        <taxon>Pterygota</taxon>
        <taxon>Neoptera</taxon>
        <taxon>Endopterygota</taxon>
        <taxon>Hymenoptera</taxon>
        <taxon>Apocrita</taxon>
        <taxon>Proctotrupomorpha</taxon>
        <taxon>Chalcidoidea</taxon>
        <taxon>Trichogrammatidae</taxon>
        <taxon>Trichogramma</taxon>
    </lineage>
</organism>
<name>A0ABD2VSV0_9HYME</name>
<evidence type="ECO:0000313" key="2">
    <source>
        <dbReference type="Proteomes" id="UP001627154"/>
    </source>
</evidence>
<evidence type="ECO:0000313" key="1">
    <source>
        <dbReference type="EMBL" id="KAL3383794.1"/>
    </source>
</evidence>
<sequence>MPNHIKPALAHISNKATKLRAIQRHPQGMCVVPDTPHVLPKIDGMQIAAVEPWTRLYSKIKYDVSQIARTIAHLSLPVRARSGKIVPQSPLRALLFTLIDEQLALQWRSEFRGPSHARSC</sequence>
<proteinExistence type="predicted"/>
<dbReference type="Proteomes" id="UP001627154">
    <property type="component" value="Unassembled WGS sequence"/>
</dbReference>